<evidence type="ECO:0000256" key="10">
    <source>
        <dbReference type="ARBA" id="ARBA00023170"/>
    </source>
</evidence>
<sequence>MYKHLEPIKKYIGTIEYDETFVAIVVAVVAVLLTIVFFFFVRRKQVKRRSVLITGLSDAGKTLLFLRLVSSKNVVTYTSMKENIAVFKVDKKKTVTLVDIPGNERVRDQYLEKFLYLTRGIVFVIDSFNFQKEIRDVAGFLYAILQDPLVHDNRVPFLIVCNKQDHAVSKGAKVMQSQLEKEMNTLRVTQTGQLASLSGSGDKIFLGHRGKDFQFSDLKSLKFDFVECSALEEHDNAANLLKTWLLKIA</sequence>
<dbReference type="PANTHER" id="PTHR45909:SF1">
    <property type="entry name" value="ADP-RIBOSYLATION FACTOR-RELATED PROTEIN 1"/>
    <property type="match status" value="1"/>
</dbReference>
<protein>
    <recommendedName>
        <fullName evidence="3">Signal recognition particle receptor subunit beta</fullName>
    </recommendedName>
</protein>
<dbReference type="GO" id="GO:0005789">
    <property type="term" value="C:endoplasmic reticulum membrane"/>
    <property type="evidence" value="ECO:0007669"/>
    <property type="project" value="UniProtKB-SubCell"/>
</dbReference>
<keyword evidence="9 11" id="KW-0472">Membrane</keyword>
<evidence type="ECO:0000256" key="8">
    <source>
        <dbReference type="ARBA" id="ARBA00023134"/>
    </source>
</evidence>
<comment type="caution">
    <text evidence="12">The sequence shown here is derived from an EMBL/GenBank/DDBJ whole genome shotgun (WGS) entry which is preliminary data.</text>
</comment>
<keyword evidence="5" id="KW-0547">Nucleotide-binding</keyword>
<dbReference type="GO" id="GO:0043001">
    <property type="term" value="P:Golgi to plasma membrane protein transport"/>
    <property type="evidence" value="ECO:0007669"/>
    <property type="project" value="TreeGrafter"/>
</dbReference>
<keyword evidence="10" id="KW-0675">Receptor</keyword>
<evidence type="ECO:0000313" key="12">
    <source>
        <dbReference type="EMBL" id="KAG8197723.1"/>
    </source>
</evidence>
<evidence type="ECO:0000256" key="3">
    <source>
        <dbReference type="ARBA" id="ARBA00020256"/>
    </source>
</evidence>
<keyword evidence="7 11" id="KW-1133">Transmembrane helix</keyword>
<dbReference type="InterPro" id="IPR024156">
    <property type="entry name" value="Small_GTPase_ARF"/>
</dbReference>
<evidence type="ECO:0000256" key="2">
    <source>
        <dbReference type="ARBA" id="ARBA00005619"/>
    </source>
</evidence>
<dbReference type="PANTHER" id="PTHR45909">
    <property type="entry name" value="ADP-RIBOSYLATION FACTOR-RELATED PROTEIN 1"/>
    <property type="match status" value="1"/>
</dbReference>
<dbReference type="Pfam" id="PF09439">
    <property type="entry name" value="SRPRB"/>
    <property type="match status" value="1"/>
</dbReference>
<evidence type="ECO:0000256" key="9">
    <source>
        <dbReference type="ARBA" id="ARBA00023136"/>
    </source>
</evidence>
<reference evidence="12 13" key="1">
    <citation type="journal article" date="2022" name="Nat. Ecol. Evol.">
        <title>A masculinizing supergene underlies an exaggerated male reproductive morph in a spider.</title>
        <authorList>
            <person name="Hendrickx F."/>
            <person name="De Corte Z."/>
            <person name="Sonet G."/>
            <person name="Van Belleghem S.M."/>
            <person name="Kostlbacher S."/>
            <person name="Vangestel C."/>
        </authorList>
    </citation>
    <scope>NUCLEOTIDE SEQUENCE [LARGE SCALE GENOMIC DNA]</scope>
    <source>
        <strain evidence="12">W744_W776</strain>
    </source>
</reference>
<evidence type="ECO:0000313" key="13">
    <source>
        <dbReference type="Proteomes" id="UP000827092"/>
    </source>
</evidence>
<evidence type="ECO:0000256" key="1">
    <source>
        <dbReference type="ARBA" id="ARBA00004389"/>
    </source>
</evidence>
<evidence type="ECO:0000256" key="11">
    <source>
        <dbReference type="SAM" id="Phobius"/>
    </source>
</evidence>
<dbReference type="SUPFAM" id="SSF52540">
    <property type="entry name" value="P-loop containing nucleoside triphosphate hydrolases"/>
    <property type="match status" value="1"/>
</dbReference>
<evidence type="ECO:0000256" key="5">
    <source>
        <dbReference type="ARBA" id="ARBA00022741"/>
    </source>
</evidence>
<dbReference type="GO" id="GO:0003924">
    <property type="term" value="F:GTPase activity"/>
    <property type="evidence" value="ECO:0007669"/>
    <property type="project" value="TreeGrafter"/>
</dbReference>
<dbReference type="EMBL" id="JAFNEN010000052">
    <property type="protein sequence ID" value="KAG8197723.1"/>
    <property type="molecule type" value="Genomic_DNA"/>
</dbReference>
<evidence type="ECO:0000256" key="6">
    <source>
        <dbReference type="ARBA" id="ARBA00022824"/>
    </source>
</evidence>
<dbReference type="GO" id="GO:0034067">
    <property type="term" value="P:protein localization to Golgi apparatus"/>
    <property type="evidence" value="ECO:0007669"/>
    <property type="project" value="TreeGrafter"/>
</dbReference>
<comment type="similarity">
    <text evidence="2">Belongs to the SRP receptor beta subunit family.</text>
</comment>
<evidence type="ECO:0000256" key="4">
    <source>
        <dbReference type="ARBA" id="ARBA00022692"/>
    </source>
</evidence>
<evidence type="ECO:0000256" key="7">
    <source>
        <dbReference type="ARBA" id="ARBA00022989"/>
    </source>
</evidence>
<accession>A0AAV6VNW0</accession>
<feature type="transmembrane region" description="Helical" evidence="11">
    <location>
        <begin position="20"/>
        <end position="41"/>
    </location>
</feature>
<dbReference type="InterPro" id="IPR027417">
    <property type="entry name" value="P-loop_NTPase"/>
</dbReference>
<dbReference type="GO" id="GO:0006886">
    <property type="term" value="P:intracellular protein transport"/>
    <property type="evidence" value="ECO:0007669"/>
    <property type="project" value="TreeGrafter"/>
</dbReference>
<proteinExistence type="inferred from homology"/>
<keyword evidence="13" id="KW-1185">Reference proteome</keyword>
<dbReference type="PROSITE" id="PS51417">
    <property type="entry name" value="ARF"/>
    <property type="match status" value="1"/>
</dbReference>
<dbReference type="Gene3D" id="3.40.50.300">
    <property type="entry name" value="P-loop containing nucleotide triphosphate hydrolases"/>
    <property type="match status" value="1"/>
</dbReference>
<dbReference type="InterPro" id="IPR019009">
    <property type="entry name" value="SRP_receptor_beta_su"/>
</dbReference>
<keyword evidence="6" id="KW-0256">Endoplasmic reticulum</keyword>
<dbReference type="CDD" id="cd04105">
    <property type="entry name" value="SR_beta"/>
    <property type="match status" value="1"/>
</dbReference>
<dbReference type="AlphaFoldDB" id="A0AAV6VNW0"/>
<dbReference type="Proteomes" id="UP000827092">
    <property type="component" value="Unassembled WGS sequence"/>
</dbReference>
<dbReference type="SMART" id="SM00177">
    <property type="entry name" value="ARF"/>
    <property type="match status" value="1"/>
</dbReference>
<keyword evidence="4 11" id="KW-0812">Transmembrane</keyword>
<comment type="subcellular location">
    <subcellularLocation>
        <location evidence="1">Endoplasmic reticulum membrane</location>
        <topology evidence="1">Single-pass membrane protein</topology>
    </subcellularLocation>
</comment>
<organism evidence="12 13">
    <name type="scientific">Oedothorax gibbosus</name>
    <dbReference type="NCBI Taxonomy" id="931172"/>
    <lineage>
        <taxon>Eukaryota</taxon>
        <taxon>Metazoa</taxon>
        <taxon>Ecdysozoa</taxon>
        <taxon>Arthropoda</taxon>
        <taxon>Chelicerata</taxon>
        <taxon>Arachnida</taxon>
        <taxon>Araneae</taxon>
        <taxon>Araneomorphae</taxon>
        <taxon>Entelegynae</taxon>
        <taxon>Araneoidea</taxon>
        <taxon>Linyphiidae</taxon>
        <taxon>Erigoninae</taxon>
        <taxon>Oedothorax</taxon>
    </lineage>
</organism>
<gene>
    <name evidence="12" type="ORF">JTE90_001645</name>
</gene>
<keyword evidence="8" id="KW-0342">GTP-binding</keyword>
<dbReference type="GO" id="GO:0005525">
    <property type="term" value="F:GTP binding"/>
    <property type="evidence" value="ECO:0007669"/>
    <property type="project" value="UniProtKB-KW"/>
</dbReference>
<name>A0AAV6VNW0_9ARAC</name>
<dbReference type="GO" id="GO:0005794">
    <property type="term" value="C:Golgi apparatus"/>
    <property type="evidence" value="ECO:0007669"/>
    <property type="project" value="TreeGrafter"/>
</dbReference>